<reference evidence="1" key="2">
    <citation type="submission" date="2021-01" db="EMBL/GenBank/DDBJ databases">
        <authorList>
            <person name="Schikora-Tamarit M.A."/>
        </authorList>
    </citation>
    <scope>NUCLEOTIDE SEQUENCE</scope>
    <source>
        <strain evidence="1">CBS6075</strain>
    </source>
</reference>
<dbReference type="AlphaFoldDB" id="A0A9P8PFX0"/>
<protein>
    <submittedName>
        <fullName evidence="1">Uncharacterized protein</fullName>
    </submittedName>
</protein>
<dbReference type="RefSeq" id="XP_046064258.1">
    <property type="nucleotide sequence ID" value="XM_046207273.1"/>
</dbReference>
<gene>
    <name evidence="1" type="ORF">OGAPHI_000601</name>
</gene>
<evidence type="ECO:0000313" key="1">
    <source>
        <dbReference type="EMBL" id="KAH3670890.1"/>
    </source>
</evidence>
<organism evidence="1 2">
    <name type="scientific">Ogataea philodendri</name>
    <dbReference type="NCBI Taxonomy" id="1378263"/>
    <lineage>
        <taxon>Eukaryota</taxon>
        <taxon>Fungi</taxon>
        <taxon>Dikarya</taxon>
        <taxon>Ascomycota</taxon>
        <taxon>Saccharomycotina</taxon>
        <taxon>Pichiomycetes</taxon>
        <taxon>Pichiales</taxon>
        <taxon>Pichiaceae</taxon>
        <taxon>Ogataea</taxon>
    </lineage>
</organism>
<keyword evidence="2" id="KW-1185">Reference proteome</keyword>
<sequence length="157" mass="17130">MSFHYEKSYLVDSRLESLENLDFDGGLGSNRLIGRGSVFVGLSELCFDAFGGEGVQWENLDGGDVQLGAWEDAGKASRDEIFGGGSAGLDDLDNTRGQFFNKWNVVGEHTQFSRHSRQIDLGNFFVGEDGLFVSGDDIGHVYLLREGPQGTASKRQG</sequence>
<proteinExistence type="predicted"/>
<dbReference type="GeneID" id="70232569"/>
<accession>A0A9P8PFX0</accession>
<dbReference type="Proteomes" id="UP000769157">
    <property type="component" value="Unassembled WGS sequence"/>
</dbReference>
<comment type="caution">
    <text evidence="1">The sequence shown here is derived from an EMBL/GenBank/DDBJ whole genome shotgun (WGS) entry which is preliminary data.</text>
</comment>
<evidence type="ECO:0000313" key="2">
    <source>
        <dbReference type="Proteomes" id="UP000769157"/>
    </source>
</evidence>
<name>A0A9P8PFX0_9ASCO</name>
<dbReference type="EMBL" id="JAEUBE010000084">
    <property type="protein sequence ID" value="KAH3670890.1"/>
    <property type="molecule type" value="Genomic_DNA"/>
</dbReference>
<reference evidence="1" key="1">
    <citation type="journal article" date="2021" name="Open Biol.">
        <title>Shared evolutionary footprints suggest mitochondrial oxidative damage underlies multiple complex I losses in fungi.</title>
        <authorList>
            <person name="Schikora-Tamarit M.A."/>
            <person name="Marcet-Houben M."/>
            <person name="Nosek J."/>
            <person name="Gabaldon T."/>
        </authorList>
    </citation>
    <scope>NUCLEOTIDE SEQUENCE</scope>
    <source>
        <strain evidence="1">CBS6075</strain>
    </source>
</reference>